<evidence type="ECO:0000259" key="6">
    <source>
        <dbReference type="PROSITE" id="PS50237"/>
    </source>
</evidence>
<feature type="domain" description="HECT" evidence="6">
    <location>
        <begin position="430"/>
        <end position="715"/>
    </location>
</feature>
<keyword evidence="8" id="KW-1185">Reference proteome</keyword>
<name>A0ABP0MV14_9DINO</name>
<accession>A0ABP0MV14</accession>
<reference evidence="7 8" key="1">
    <citation type="submission" date="2024-02" db="EMBL/GenBank/DDBJ databases">
        <authorList>
            <person name="Chen Y."/>
            <person name="Shah S."/>
            <person name="Dougan E. K."/>
            <person name="Thang M."/>
            <person name="Chan C."/>
        </authorList>
    </citation>
    <scope>NUCLEOTIDE SEQUENCE [LARGE SCALE GENOMIC DNA]</scope>
</reference>
<dbReference type="SUPFAM" id="SSF48403">
    <property type="entry name" value="Ankyrin repeat"/>
    <property type="match status" value="1"/>
</dbReference>
<comment type="catalytic activity">
    <reaction evidence="1">
        <text>S-ubiquitinyl-[E2 ubiquitin-conjugating enzyme]-L-cysteine + [acceptor protein]-L-lysine = [E2 ubiquitin-conjugating enzyme]-L-cysteine + N(6)-ubiquitinyl-[acceptor protein]-L-lysine.</text>
        <dbReference type="EC" id="2.3.2.26"/>
    </reaction>
</comment>
<organism evidence="7 8">
    <name type="scientific">Durusdinium trenchii</name>
    <dbReference type="NCBI Taxonomy" id="1381693"/>
    <lineage>
        <taxon>Eukaryota</taxon>
        <taxon>Sar</taxon>
        <taxon>Alveolata</taxon>
        <taxon>Dinophyceae</taxon>
        <taxon>Suessiales</taxon>
        <taxon>Symbiodiniaceae</taxon>
        <taxon>Durusdinium</taxon>
    </lineage>
</organism>
<dbReference type="Gene3D" id="3.90.1750.10">
    <property type="entry name" value="Hect, E3 ligase catalytic domains"/>
    <property type="match status" value="1"/>
</dbReference>
<dbReference type="PROSITE" id="PS50237">
    <property type="entry name" value="HECT"/>
    <property type="match status" value="1"/>
</dbReference>
<evidence type="ECO:0000256" key="3">
    <source>
        <dbReference type="ARBA" id="ARBA00022679"/>
    </source>
</evidence>
<dbReference type="PANTHER" id="PTHR45700:SF2">
    <property type="entry name" value="UBIQUITIN-PROTEIN LIGASE E3C"/>
    <property type="match status" value="1"/>
</dbReference>
<dbReference type="Gene3D" id="1.25.40.20">
    <property type="entry name" value="Ankyrin repeat-containing domain"/>
    <property type="match status" value="1"/>
</dbReference>
<gene>
    <name evidence="7" type="ORF">CCMP2556_LOCUS27007</name>
</gene>
<keyword evidence="4 5" id="KW-0833">Ubl conjugation pathway</keyword>
<dbReference type="InterPro" id="IPR044611">
    <property type="entry name" value="E3A/B/C-like"/>
</dbReference>
<comment type="caution">
    <text evidence="7">The sequence shown here is derived from an EMBL/GenBank/DDBJ whole genome shotgun (WGS) entry which is preliminary data.</text>
</comment>
<dbReference type="InterPro" id="IPR036770">
    <property type="entry name" value="Ankyrin_rpt-contain_sf"/>
</dbReference>
<evidence type="ECO:0000256" key="5">
    <source>
        <dbReference type="PROSITE-ProRule" id="PRU00104"/>
    </source>
</evidence>
<dbReference type="SUPFAM" id="SSF56204">
    <property type="entry name" value="Hect, E3 ligase catalytic domain"/>
    <property type="match status" value="1"/>
</dbReference>
<protein>
    <recommendedName>
        <fullName evidence="2">HECT-type E3 ubiquitin transferase</fullName>
        <ecNumber evidence="2">2.3.2.26</ecNumber>
    </recommendedName>
</protein>
<dbReference type="Pfam" id="PF00632">
    <property type="entry name" value="HECT"/>
    <property type="match status" value="1"/>
</dbReference>
<dbReference type="Gene3D" id="3.30.2410.10">
    <property type="entry name" value="Hect, E3 ligase catalytic domain"/>
    <property type="match status" value="1"/>
</dbReference>
<dbReference type="Proteomes" id="UP001642484">
    <property type="component" value="Unassembled WGS sequence"/>
</dbReference>
<dbReference type="Gene3D" id="3.30.2160.10">
    <property type="entry name" value="Hect, E3 ligase catalytic domain"/>
    <property type="match status" value="1"/>
</dbReference>
<feature type="active site" description="Glycyl thioester intermediate" evidence="5">
    <location>
        <position position="683"/>
    </location>
</feature>
<proteinExistence type="predicted"/>
<dbReference type="InterPro" id="IPR000569">
    <property type="entry name" value="HECT_dom"/>
</dbReference>
<dbReference type="PANTHER" id="PTHR45700">
    <property type="entry name" value="UBIQUITIN-PROTEIN LIGASE E3C"/>
    <property type="match status" value="1"/>
</dbReference>
<evidence type="ECO:0000256" key="4">
    <source>
        <dbReference type="ARBA" id="ARBA00022786"/>
    </source>
</evidence>
<dbReference type="InterPro" id="IPR035983">
    <property type="entry name" value="Hect_E3_ubiquitin_ligase"/>
</dbReference>
<dbReference type="EC" id="2.3.2.26" evidence="2"/>
<evidence type="ECO:0000313" key="7">
    <source>
        <dbReference type="EMBL" id="CAK9053870.1"/>
    </source>
</evidence>
<evidence type="ECO:0000313" key="8">
    <source>
        <dbReference type="Proteomes" id="UP001642484"/>
    </source>
</evidence>
<sequence length="715" mass="79735">MGHFRTRMGRPETPKCVQDGADMDVAADADFWSLEERVFWGKLQDMWKDGDDTCGRLSDGEERRFGELMLRGPRVPESHFVLGGLDKCDAQARLQSSSGGPGDLRCLLEENVVFPKQGRMGALETVQGIGSGVADQDHVRPPEEVVLQAEFQASGGDGGGEEKLEKLQLKVSGAFALFLVQGPLVPLSFRERCLEADLEDRLVQVKRPVLSCQVPRRPPRSLRLGAAKALSRVDQLKRLEAHFTRERGRGLGVMREFLALAMEAFMSAKSGKNLEDDRVMAPHFSPYANRVRSAVHVLRCDVLQSSRCSSLFSTDGKRKSWGSNPESVGTNTCSESQRILVNFLLKHGFSSVQQVHGGLIKPIHVAAEMGDALIVESLLEAGVDPTPILESGLSPRDLAKINDDGYGSHARVLEPWQADRNKFAAPAISGHFVTPRRDGVEREFDRTFWFSELPAPLSAQCQSLFRACGVLLAQALLNGTRLQVSFPPLLYSLLLRHIGASAPRLGLTDLASLRPSLAKGLQELLQYEGSDVGEVFPLDWPRGHELCSSNRAEHVEAFVEWFFTEKFRSQLKPFLDGFKDVLHSCDFLQTLVNASQLEQILCGVEEPLDVQQLKVKARVEGFDHDFKEIFWSVLESLDDEQKRRFALFVSACDRRPPEGWQHFELQVQRNGEDDDRLPTAYTCFTLLLMPRYSSGEVFRERLLAAITETEGFGLS</sequence>
<evidence type="ECO:0000256" key="1">
    <source>
        <dbReference type="ARBA" id="ARBA00000885"/>
    </source>
</evidence>
<keyword evidence="3" id="KW-0808">Transferase</keyword>
<dbReference type="EMBL" id="CAXAMN010019224">
    <property type="protein sequence ID" value="CAK9053870.1"/>
    <property type="molecule type" value="Genomic_DNA"/>
</dbReference>
<evidence type="ECO:0000256" key="2">
    <source>
        <dbReference type="ARBA" id="ARBA00012485"/>
    </source>
</evidence>
<dbReference type="SMART" id="SM00119">
    <property type="entry name" value="HECTc"/>
    <property type="match status" value="1"/>
</dbReference>